<organism evidence="1 2">
    <name type="scientific">Spirulina subsalsa FACHB-351</name>
    <dbReference type="NCBI Taxonomy" id="234711"/>
    <lineage>
        <taxon>Bacteria</taxon>
        <taxon>Bacillati</taxon>
        <taxon>Cyanobacteriota</taxon>
        <taxon>Cyanophyceae</taxon>
        <taxon>Spirulinales</taxon>
        <taxon>Spirulinaceae</taxon>
        <taxon>Spirulina</taxon>
    </lineage>
</organism>
<keyword evidence="2" id="KW-1185">Reference proteome</keyword>
<proteinExistence type="predicted"/>
<evidence type="ECO:0000313" key="1">
    <source>
        <dbReference type="EMBL" id="MCW6036536.1"/>
    </source>
</evidence>
<name>A0ABT3L4V5_9CYAN</name>
<dbReference type="Proteomes" id="UP001526426">
    <property type="component" value="Unassembled WGS sequence"/>
</dbReference>
<gene>
    <name evidence="1" type="ORF">K4A83_09700</name>
</gene>
<sequence length="65" mass="7571">MNEYHPRHDADQAFKQSLEELKEILEPKKSVKPPPTPKESLSLADEALWEEAGEDLEVYFKEEDD</sequence>
<protein>
    <submittedName>
        <fullName evidence="1">Uncharacterized protein</fullName>
    </submittedName>
</protein>
<dbReference type="RefSeq" id="WP_265264306.1">
    <property type="nucleotide sequence ID" value="NZ_JAIHOM010000039.1"/>
</dbReference>
<comment type="caution">
    <text evidence="1">The sequence shown here is derived from an EMBL/GenBank/DDBJ whole genome shotgun (WGS) entry which is preliminary data.</text>
</comment>
<dbReference type="EMBL" id="JAIHOM010000039">
    <property type="protein sequence ID" value="MCW6036536.1"/>
    <property type="molecule type" value="Genomic_DNA"/>
</dbReference>
<evidence type="ECO:0000313" key="2">
    <source>
        <dbReference type="Proteomes" id="UP001526426"/>
    </source>
</evidence>
<reference evidence="1 2" key="1">
    <citation type="submission" date="2021-08" db="EMBL/GenBank/DDBJ databases">
        <title>Draft genome sequence of Spirulina subsalsa with high tolerance to salinity and hype-accumulation of phycocyanin.</title>
        <authorList>
            <person name="Pei H."/>
            <person name="Jiang L."/>
        </authorList>
    </citation>
    <scope>NUCLEOTIDE SEQUENCE [LARGE SCALE GENOMIC DNA]</scope>
    <source>
        <strain evidence="1 2">FACHB-351</strain>
    </source>
</reference>
<accession>A0ABT3L4V5</accession>